<evidence type="ECO:0000256" key="5">
    <source>
        <dbReference type="ARBA" id="ARBA00023242"/>
    </source>
</evidence>
<evidence type="ECO:0000256" key="6">
    <source>
        <dbReference type="RuleBase" id="RU367155"/>
    </source>
</evidence>
<dbReference type="Pfam" id="PF02045">
    <property type="entry name" value="CBFB_NFYA"/>
    <property type="match status" value="1"/>
</dbReference>
<keyword evidence="4 6" id="KW-0804">Transcription</keyword>
<dbReference type="SMART" id="SM00521">
    <property type="entry name" value="CBF"/>
    <property type="match status" value="1"/>
</dbReference>
<keyword evidence="9" id="KW-1185">Reference proteome</keyword>
<dbReference type="Gene3D" id="6.10.250.2430">
    <property type="match status" value="1"/>
</dbReference>
<dbReference type="Gramene" id="OGLUM10G08810.1">
    <property type="protein sequence ID" value="OGLUM10G08810.1"/>
    <property type="gene ID" value="OGLUM10G08810"/>
</dbReference>
<dbReference type="InterPro" id="IPR001289">
    <property type="entry name" value="NFYA"/>
</dbReference>
<sequence>MGFGESTQGNQRKLDGPGKVSTELSLVNLEAKNLHPKPECNQPLVSSPFIGKEKWKVAAPKEELETLIFCPVSTADKELEVHMANIAKLAYSLVLLLKGIEHIPTKGMKCTPLLPLPTEHADDEPIYVNAKQYHAIIRRRQRRKIVGSEDKVAAIRKRILVEARQKQAKLRRRGKGGRFISIEHPLELSMDDQISKNGGSASPSSSTVSENSSNVNGFTGDL</sequence>
<keyword evidence="2 6" id="KW-0805">Transcription regulation</keyword>
<accession>A0A0E0BA53</accession>
<comment type="subunit">
    <text evidence="6">Heterotrimer.</text>
</comment>
<dbReference type="AlphaFoldDB" id="A0A0E0BA53"/>
<dbReference type="PANTHER" id="PTHR12632">
    <property type="entry name" value="TRANSCRIPTION FACTOR NF-Y ALPHA-RELATED"/>
    <property type="match status" value="1"/>
</dbReference>
<dbReference type="PRINTS" id="PR00616">
    <property type="entry name" value="CCAATSUBUNTB"/>
</dbReference>
<dbReference type="GO" id="GO:0003700">
    <property type="term" value="F:DNA-binding transcription factor activity"/>
    <property type="evidence" value="ECO:0007669"/>
    <property type="project" value="UniProtKB-UniRule"/>
</dbReference>
<comment type="subcellular location">
    <subcellularLocation>
        <location evidence="1 6">Nucleus</location>
    </subcellularLocation>
</comment>
<dbReference type="eggNOG" id="KOG1561">
    <property type="taxonomic scope" value="Eukaryota"/>
</dbReference>
<name>A0A0E0BA53_9ORYZ</name>
<evidence type="ECO:0000256" key="4">
    <source>
        <dbReference type="ARBA" id="ARBA00023163"/>
    </source>
</evidence>
<comment type="similarity">
    <text evidence="6">Belongs to the NFYA/HAP2 subunit family.</text>
</comment>
<evidence type="ECO:0000256" key="1">
    <source>
        <dbReference type="ARBA" id="ARBA00004123"/>
    </source>
</evidence>
<organism evidence="8">
    <name type="scientific">Oryza glumipatula</name>
    <dbReference type="NCBI Taxonomy" id="40148"/>
    <lineage>
        <taxon>Eukaryota</taxon>
        <taxon>Viridiplantae</taxon>
        <taxon>Streptophyta</taxon>
        <taxon>Embryophyta</taxon>
        <taxon>Tracheophyta</taxon>
        <taxon>Spermatophyta</taxon>
        <taxon>Magnoliopsida</taxon>
        <taxon>Liliopsida</taxon>
        <taxon>Poales</taxon>
        <taxon>Poaceae</taxon>
        <taxon>BOP clade</taxon>
        <taxon>Oryzoideae</taxon>
        <taxon>Oryzeae</taxon>
        <taxon>Oryzinae</taxon>
        <taxon>Oryza</taxon>
    </lineage>
</organism>
<keyword evidence="3 6" id="KW-0238">DNA-binding</keyword>
<comment type="function">
    <text evidence="6">Component of the sequence-specific heterotrimeric transcription factor (NF-Y) which specifically recognizes a 5'-CCAAT-3' box motif found in the promoters of its target genes.</text>
</comment>
<proteinExistence type="inferred from homology"/>
<keyword evidence="5 6" id="KW-0539">Nucleus</keyword>
<evidence type="ECO:0000256" key="7">
    <source>
        <dbReference type="SAM" id="MobiDB-lite"/>
    </source>
</evidence>
<protein>
    <recommendedName>
        <fullName evidence="6">Nuclear transcription factor Y subunit</fullName>
    </recommendedName>
</protein>
<dbReference type="GO" id="GO:0003677">
    <property type="term" value="F:DNA binding"/>
    <property type="evidence" value="ECO:0007669"/>
    <property type="project" value="UniProtKB-KW"/>
</dbReference>
<dbReference type="Proteomes" id="UP000026961">
    <property type="component" value="Chromosome 10"/>
</dbReference>
<dbReference type="GO" id="GO:0005634">
    <property type="term" value="C:nucleus"/>
    <property type="evidence" value="ECO:0007669"/>
    <property type="project" value="UniProtKB-SubCell"/>
</dbReference>
<reference evidence="8" key="2">
    <citation type="submission" date="2018-05" db="EMBL/GenBank/DDBJ databases">
        <title>OgluRS3 (Oryza glumaepatula Reference Sequence Version 3).</title>
        <authorList>
            <person name="Zhang J."/>
            <person name="Kudrna D."/>
            <person name="Lee S."/>
            <person name="Talag J."/>
            <person name="Welchert J."/>
            <person name="Wing R.A."/>
        </authorList>
    </citation>
    <scope>NUCLEOTIDE SEQUENCE [LARGE SCALE GENOMIC DNA]</scope>
</reference>
<reference evidence="8" key="1">
    <citation type="submission" date="2015-04" db="UniProtKB">
        <authorList>
            <consortium name="EnsemblPlants"/>
        </authorList>
    </citation>
    <scope>IDENTIFICATION</scope>
</reference>
<feature type="region of interest" description="Disordered" evidence="7">
    <location>
        <begin position="191"/>
        <end position="222"/>
    </location>
</feature>
<evidence type="ECO:0000256" key="2">
    <source>
        <dbReference type="ARBA" id="ARBA00023015"/>
    </source>
</evidence>
<evidence type="ECO:0000313" key="9">
    <source>
        <dbReference type="Proteomes" id="UP000026961"/>
    </source>
</evidence>
<feature type="compositionally biased region" description="Low complexity" evidence="7">
    <location>
        <begin position="195"/>
        <end position="222"/>
    </location>
</feature>
<evidence type="ECO:0000256" key="3">
    <source>
        <dbReference type="ARBA" id="ARBA00023125"/>
    </source>
</evidence>
<evidence type="ECO:0000313" key="8">
    <source>
        <dbReference type="EnsemblPlants" id="OGLUM10G08810.1"/>
    </source>
</evidence>
<dbReference type="PROSITE" id="PS51152">
    <property type="entry name" value="NFYA_HAP2_2"/>
    <property type="match status" value="1"/>
</dbReference>
<dbReference type="EnsemblPlants" id="OGLUM10G08810.1">
    <property type="protein sequence ID" value="OGLUM10G08810.1"/>
    <property type="gene ID" value="OGLUM10G08810"/>
</dbReference>
<dbReference type="STRING" id="40148.A0A0E0BA53"/>